<comment type="cofactor">
    <cofactor evidence="1">
        <name>Mg(2+)</name>
        <dbReference type="ChEBI" id="CHEBI:18420"/>
    </cofactor>
</comment>
<reference evidence="7 8" key="1">
    <citation type="submission" date="2016-02" db="EMBL/GenBank/DDBJ databases">
        <title>Draft Genome for Tepidibacillus decaturensis nov. sp. Strain Z9, an Anaerobic, Moderately Thermophilic and Heterotrophic Bacterium from Deep Subsurface of the Illinois Basin, USA.</title>
        <authorList>
            <person name="Dong Y."/>
            <person name="Chang J.Y."/>
            <person name="Sanford R."/>
            <person name="Fouke B.W."/>
        </authorList>
    </citation>
    <scope>NUCLEOTIDE SEQUENCE [LARGE SCALE GENOMIC DNA]</scope>
    <source>
        <strain evidence="7 8">Z9</strain>
    </source>
</reference>
<dbReference type="AlphaFoldDB" id="A0A135L542"/>
<feature type="domain" description="Nudix hydrolase" evidence="6">
    <location>
        <begin position="1"/>
        <end position="133"/>
    </location>
</feature>
<dbReference type="Pfam" id="PF00293">
    <property type="entry name" value="NUDIX"/>
    <property type="match status" value="1"/>
</dbReference>
<evidence type="ECO:0000256" key="3">
    <source>
        <dbReference type="ARBA" id="ARBA00022723"/>
    </source>
</evidence>
<dbReference type="GO" id="GO:0016818">
    <property type="term" value="F:hydrolase activity, acting on acid anhydrides, in phosphorus-containing anhydrides"/>
    <property type="evidence" value="ECO:0007669"/>
    <property type="project" value="TreeGrafter"/>
</dbReference>
<dbReference type="PROSITE" id="PS51462">
    <property type="entry name" value="NUDIX"/>
    <property type="match status" value="1"/>
</dbReference>
<name>A0A135L542_9BACI</name>
<dbReference type="InterPro" id="IPR000086">
    <property type="entry name" value="NUDIX_hydrolase_dom"/>
</dbReference>
<dbReference type="RefSeq" id="WP_068725484.1">
    <property type="nucleotide sequence ID" value="NZ_LSKU01000001.1"/>
</dbReference>
<dbReference type="PANTHER" id="PTHR43758:SF2">
    <property type="entry name" value="OXIDIZED PURINE NUCLEOSIDE TRIPHOSPHATE HYDROLASE"/>
    <property type="match status" value="1"/>
</dbReference>
<evidence type="ECO:0000313" key="8">
    <source>
        <dbReference type="Proteomes" id="UP000070352"/>
    </source>
</evidence>
<evidence type="ECO:0000259" key="6">
    <source>
        <dbReference type="PROSITE" id="PS51462"/>
    </source>
</evidence>
<gene>
    <name evidence="7" type="ORF">U473_09045</name>
</gene>
<accession>A0A135L542</accession>
<proteinExistence type="inferred from homology"/>
<comment type="similarity">
    <text evidence="2">Belongs to the Nudix hydrolase family.</text>
</comment>
<dbReference type="Proteomes" id="UP000070352">
    <property type="component" value="Unassembled WGS sequence"/>
</dbReference>
<dbReference type="EMBL" id="LSKU01000001">
    <property type="protein sequence ID" value="KXG44132.1"/>
    <property type="molecule type" value="Genomic_DNA"/>
</dbReference>
<dbReference type="SUPFAM" id="SSF55811">
    <property type="entry name" value="Nudix"/>
    <property type="match status" value="1"/>
</dbReference>
<keyword evidence="8" id="KW-1185">Reference proteome</keyword>
<sequence>MEQKFFVTCLMVKNGEILMLQKEKGRHIGSWLFPGGEIKDHESPLDTVKREILRDTGLSLNNLELRGIVHFMMQPNPEDDVLAKTTLYVFYSEDFSGEQTASNKGKLEWIPLDEIWDRPVGRNDKLFVPPMLEKQQVTFARFYHNRDKTLVRYLID</sequence>
<dbReference type="OrthoDB" id="9800077at2"/>
<dbReference type="InterPro" id="IPR015797">
    <property type="entry name" value="NUDIX_hydrolase-like_dom_sf"/>
</dbReference>
<dbReference type="GO" id="GO:0046872">
    <property type="term" value="F:metal ion binding"/>
    <property type="evidence" value="ECO:0007669"/>
    <property type="project" value="UniProtKB-KW"/>
</dbReference>
<dbReference type="STRING" id="1413211.U473_09045"/>
<keyword evidence="4" id="KW-0378">Hydrolase</keyword>
<comment type="caution">
    <text evidence="7">The sequence shown here is derived from an EMBL/GenBank/DDBJ whole genome shotgun (WGS) entry which is preliminary data.</text>
</comment>
<dbReference type="PANTHER" id="PTHR43758">
    <property type="entry name" value="7,8-DIHYDRO-8-OXOGUANINE TRIPHOSPHATASE"/>
    <property type="match status" value="1"/>
</dbReference>
<dbReference type="CDD" id="cd18886">
    <property type="entry name" value="NUDIX_MutT_Nudt1"/>
    <property type="match status" value="1"/>
</dbReference>
<keyword evidence="5" id="KW-0460">Magnesium</keyword>
<evidence type="ECO:0000256" key="5">
    <source>
        <dbReference type="ARBA" id="ARBA00022842"/>
    </source>
</evidence>
<keyword evidence="3" id="KW-0479">Metal-binding</keyword>
<evidence type="ECO:0000256" key="1">
    <source>
        <dbReference type="ARBA" id="ARBA00001946"/>
    </source>
</evidence>
<dbReference type="Gene3D" id="3.90.79.10">
    <property type="entry name" value="Nucleoside Triphosphate Pyrophosphohydrolase"/>
    <property type="match status" value="1"/>
</dbReference>
<protein>
    <recommendedName>
        <fullName evidence="6">Nudix hydrolase domain-containing protein</fullName>
    </recommendedName>
</protein>
<dbReference type="GO" id="GO:0005737">
    <property type="term" value="C:cytoplasm"/>
    <property type="evidence" value="ECO:0007669"/>
    <property type="project" value="TreeGrafter"/>
</dbReference>
<evidence type="ECO:0000256" key="2">
    <source>
        <dbReference type="ARBA" id="ARBA00005582"/>
    </source>
</evidence>
<evidence type="ECO:0000313" key="7">
    <source>
        <dbReference type="EMBL" id="KXG44132.1"/>
    </source>
</evidence>
<organism evidence="7 8">
    <name type="scientific">Tepidibacillus decaturensis</name>
    <dbReference type="NCBI Taxonomy" id="1413211"/>
    <lineage>
        <taxon>Bacteria</taxon>
        <taxon>Bacillati</taxon>
        <taxon>Bacillota</taxon>
        <taxon>Bacilli</taxon>
        <taxon>Bacillales</taxon>
        <taxon>Bacillaceae</taxon>
        <taxon>Tepidibacillus</taxon>
    </lineage>
</organism>
<evidence type="ECO:0000256" key="4">
    <source>
        <dbReference type="ARBA" id="ARBA00022801"/>
    </source>
</evidence>